<evidence type="ECO:0000259" key="2">
    <source>
        <dbReference type="SMART" id="SM00903"/>
    </source>
</evidence>
<dbReference type="InterPro" id="IPR050268">
    <property type="entry name" value="NADH-dep_flavin_reductase"/>
</dbReference>
<dbReference type="SMART" id="SM00903">
    <property type="entry name" value="Flavin_Reduct"/>
    <property type="match status" value="1"/>
</dbReference>
<dbReference type="PANTHER" id="PTHR30466">
    <property type="entry name" value="FLAVIN REDUCTASE"/>
    <property type="match status" value="1"/>
</dbReference>
<dbReference type="InterPro" id="IPR012349">
    <property type="entry name" value="Split_barrel_FMN-bd"/>
</dbReference>
<dbReference type="Proteomes" id="UP000321386">
    <property type="component" value="Unassembled WGS sequence"/>
</dbReference>
<evidence type="ECO:0000313" key="3">
    <source>
        <dbReference type="EMBL" id="GEK18008.1"/>
    </source>
</evidence>
<evidence type="ECO:0000313" key="4">
    <source>
        <dbReference type="Proteomes" id="UP000321386"/>
    </source>
</evidence>
<reference evidence="3 4" key="1">
    <citation type="submission" date="2019-07" db="EMBL/GenBank/DDBJ databases">
        <title>Whole genome shotgun sequence of Cellulomonas persica NBRC 101101.</title>
        <authorList>
            <person name="Hosoyama A."/>
            <person name="Uohara A."/>
            <person name="Ohji S."/>
            <person name="Ichikawa N."/>
        </authorList>
    </citation>
    <scope>NUCLEOTIDE SEQUENCE [LARGE SCALE GENOMIC DNA]</scope>
    <source>
        <strain evidence="3 4">NBRC 101101</strain>
    </source>
</reference>
<dbReference type="OrthoDB" id="9792858at2"/>
<dbReference type="EMBL" id="BJUA01000007">
    <property type="protein sequence ID" value="GEK18008.1"/>
    <property type="molecule type" value="Genomic_DNA"/>
</dbReference>
<protein>
    <recommendedName>
        <fullName evidence="2">Flavin reductase like domain-containing protein</fullName>
    </recommendedName>
</protein>
<sequence length="162" mass="17306">MTATKDEFRTAVAALPAGVAVVTTTWRRTVWAMTVSSVTSVSLEPALLLFSVHGDARMRDALDEVDTWTLSVLGADQGPVADWLASPGRPAVDQLARVPHHASTEASGVRLDRAAAWFECRTHAIHPAGDHDLVVGEVLVAERGPADTGGLVHLDGRLRDVR</sequence>
<dbReference type="InterPro" id="IPR002563">
    <property type="entry name" value="Flavin_Rdtase-like_dom"/>
</dbReference>
<comment type="caution">
    <text evidence="3">The sequence shown here is derived from an EMBL/GenBank/DDBJ whole genome shotgun (WGS) entry which is preliminary data.</text>
</comment>
<dbReference type="PANTHER" id="PTHR30466:SF1">
    <property type="entry name" value="FMN REDUCTASE (NADH) RUTF"/>
    <property type="match status" value="1"/>
</dbReference>
<dbReference type="GO" id="GO:0006208">
    <property type="term" value="P:pyrimidine nucleobase catabolic process"/>
    <property type="evidence" value="ECO:0007669"/>
    <property type="project" value="TreeGrafter"/>
</dbReference>
<keyword evidence="1" id="KW-0560">Oxidoreductase</keyword>
<dbReference type="RefSeq" id="WP_146806255.1">
    <property type="nucleotide sequence ID" value="NZ_BJUA01000007.1"/>
</dbReference>
<keyword evidence="4" id="KW-1185">Reference proteome</keyword>
<dbReference type="GO" id="GO:0042602">
    <property type="term" value="F:riboflavin reductase (NADPH) activity"/>
    <property type="evidence" value="ECO:0007669"/>
    <property type="project" value="TreeGrafter"/>
</dbReference>
<dbReference type="GO" id="GO:0010181">
    <property type="term" value="F:FMN binding"/>
    <property type="evidence" value="ECO:0007669"/>
    <property type="project" value="InterPro"/>
</dbReference>
<name>A0A510UTR2_9CELL</name>
<dbReference type="Pfam" id="PF01613">
    <property type="entry name" value="Flavin_Reduct"/>
    <property type="match status" value="1"/>
</dbReference>
<evidence type="ECO:0000256" key="1">
    <source>
        <dbReference type="ARBA" id="ARBA00023002"/>
    </source>
</evidence>
<dbReference type="Gene3D" id="2.30.110.10">
    <property type="entry name" value="Electron Transport, Fmn-binding Protein, Chain A"/>
    <property type="match status" value="1"/>
</dbReference>
<proteinExistence type="predicted"/>
<dbReference type="AlphaFoldDB" id="A0A510UTR2"/>
<feature type="domain" description="Flavin reductase like" evidence="2">
    <location>
        <begin position="12"/>
        <end position="160"/>
    </location>
</feature>
<organism evidence="3 4">
    <name type="scientific">Cellulomonas persica</name>
    <dbReference type="NCBI Taxonomy" id="76861"/>
    <lineage>
        <taxon>Bacteria</taxon>
        <taxon>Bacillati</taxon>
        <taxon>Actinomycetota</taxon>
        <taxon>Actinomycetes</taxon>
        <taxon>Micrococcales</taxon>
        <taxon>Cellulomonadaceae</taxon>
        <taxon>Cellulomonas</taxon>
    </lineage>
</organism>
<accession>A0A510UTR2</accession>
<dbReference type="SUPFAM" id="SSF50475">
    <property type="entry name" value="FMN-binding split barrel"/>
    <property type="match status" value="1"/>
</dbReference>
<gene>
    <name evidence="3" type="ORF">CPE01_17410</name>
</gene>